<accession>M6V4L1</accession>
<dbReference type="EMBL" id="AKWD02000064">
    <property type="protein sequence ID" value="EMO51835.1"/>
    <property type="molecule type" value="Genomic_DNA"/>
</dbReference>
<keyword evidence="1" id="KW-1133">Transmembrane helix</keyword>
<evidence type="ECO:0000256" key="1">
    <source>
        <dbReference type="SAM" id="Phobius"/>
    </source>
</evidence>
<keyword evidence="1" id="KW-0812">Transmembrane</keyword>
<evidence type="ECO:0000313" key="3">
    <source>
        <dbReference type="Proteomes" id="UP000012112"/>
    </source>
</evidence>
<reference evidence="2 3" key="1">
    <citation type="submission" date="2013-01" db="EMBL/GenBank/DDBJ databases">
        <authorList>
            <person name="Harkins D.M."/>
            <person name="Durkin A.S."/>
            <person name="Brinkac L.M."/>
            <person name="Haft D.H."/>
            <person name="Selengut J.D."/>
            <person name="Sanka R."/>
            <person name="DePew J."/>
            <person name="Purushe J."/>
            <person name="Matthias M.A."/>
            <person name="Vinetz J.M."/>
            <person name="Sutton G.G."/>
            <person name="Nierman W.C."/>
            <person name="Fouts D.E."/>
        </authorList>
    </citation>
    <scope>NUCLEOTIDE SEQUENCE [LARGE SCALE GENOMIC DNA]</scope>
    <source>
        <strain evidence="2 3">HAI1536</strain>
    </source>
</reference>
<proteinExistence type="predicted"/>
<name>M6V4L1_9LEPT</name>
<sequence length="55" mass="6626">MVFKTTIFLYGNLRFENPLILNFVSSLLVRFFCYIKKVGISTRFQILQKNRVMYN</sequence>
<dbReference type="AlphaFoldDB" id="M6V4L1"/>
<evidence type="ECO:0000313" key="2">
    <source>
        <dbReference type="EMBL" id="EMO51835.1"/>
    </source>
</evidence>
<feature type="transmembrane region" description="Helical" evidence="1">
    <location>
        <begin position="19"/>
        <end position="35"/>
    </location>
</feature>
<keyword evidence="1" id="KW-0472">Membrane</keyword>
<dbReference type="Proteomes" id="UP000012112">
    <property type="component" value="Unassembled WGS sequence"/>
</dbReference>
<protein>
    <submittedName>
        <fullName evidence="2">Uncharacterized protein</fullName>
    </submittedName>
</protein>
<gene>
    <name evidence="2" type="ORF">LEP1GSC172_2512</name>
</gene>
<comment type="caution">
    <text evidence="2">The sequence shown here is derived from an EMBL/GenBank/DDBJ whole genome shotgun (WGS) entry which is preliminary data.</text>
</comment>
<organism evidence="2 3">
    <name type="scientific">Leptospira noguchii</name>
    <dbReference type="NCBI Taxonomy" id="28182"/>
    <lineage>
        <taxon>Bacteria</taxon>
        <taxon>Pseudomonadati</taxon>
        <taxon>Spirochaetota</taxon>
        <taxon>Spirochaetia</taxon>
        <taxon>Leptospirales</taxon>
        <taxon>Leptospiraceae</taxon>
        <taxon>Leptospira</taxon>
    </lineage>
</organism>